<name>A0AA43QUR0_9LECA</name>
<protein>
    <submittedName>
        <fullName evidence="3">Uncharacterized protein</fullName>
    </submittedName>
</protein>
<keyword evidence="1" id="KW-0175">Coiled coil</keyword>
<accession>A0AA43QUR0</accession>
<dbReference type="Proteomes" id="UP001161017">
    <property type="component" value="Unassembled WGS sequence"/>
</dbReference>
<feature type="coiled-coil region" evidence="1">
    <location>
        <begin position="45"/>
        <end position="107"/>
    </location>
</feature>
<organism evidence="3 4">
    <name type="scientific">Ramalina farinacea</name>
    <dbReference type="NCBI Taxonomy" id="258253"/>
    <lineage>
        <taxon>Eukaryota</taxon>
        <taxon>Fungi</taxon>
        <taxon>Dikarya</taxon>
        <taxon>Ascomycota</taxon>
        <taxon>Pezizomycotina</taxon>
        <taxon>Lecanoromycetes</taxon>
        <taxon>OSLEUM clade</taxon>
        <taxon>Lecanoromycetidae</taxon>
        <taxon>Lecanorales</taxon>
        <taxon>Lecanorineae</taxon>
        <taxon>Ramalinaceae</taxon>
        <taxon>Ramalina</taxon>
    </lineage>
</organism>
<evidence type="ECO:0000256" key="1">
    <source>
        <dbReference type="SAM" id="Coils"/>
    </source>
</evidence>
<evidence type="ECO:0000313" key="4">
    <source>
        <dbReference type="Proteomes" id="UP001161017"/>
    </source>
</evidence>
<proteinExistence type="predicted"/>
<dbReference type="AlphaFoldDB" id="A0AA43QUR0"/>
<evidence type="ECO:0000313" key="3">
    <source>
        <dbReference type="EMBL" id="MDI1492940.1"/>
    </source>
</evidence>
<dbReference type="EMBL" id="JAPUFD010000022">
    <property type="protein sequence ID" value="MDI1492940.1"/>
    <property type="molecule type" value="Genomic_DNA"/>
</dbReference>
<reference evidence="3" key="1">
    <citation type="journal article" date="2023" name="Genome Biol. Evol.">
        <title>First Whole Genome Sequence and Flow Cytometry Genome Size Data for the Lichen-Forming Fungus Ramalina farinacea (Ascomycota).</title>
        <authorList>
            <person name="Llewellyn T."/>
            <person name="Mian S."/>
            <person name="Hill R."/>
            <person name="Leitch I.J."/>
            <person name="Gaya E."/>
        </authorList>
    </citation>
    <scope>NUCLEOTIDE SEQUENCE</scope>
    <source>
        <strain evidence="3">LIQ254RAFAR</strain>
    </source>
</reference>
<feature type="region of interest" description="Disordered" evidence="2">
    <location>
        <begin position="128"/>
        <end position="149"/>
    </location>
</feature>
<gene>
    <name evidence="3" type="ORF">OHK93_004724</name>
</gene>
<comment type="caution">
    <text evidence="3">The sequence shown here is derived from an EMBL/GenBank/DDBJ whole genome shotgun (WGS) entry which is preliminary data.</text>
</comment>
<sequence>MSSEKMYSEKMYSEKMYGEKVSTTHDTESKDSEWEATVTRYIKESDDARKAVNKQKQSIRNLEQSLRDIRYNGYTKGMRKDELETVIRKAEERLVGFRERAEAYSSRLKLADPKGDFTTSMRDKARIYDAMRDSESRYESGEWKRSWQG</sequence>
<keyword evidence="4" id="KW-1185">Reference proteome</keyword>
<evidence type="ECO:0000256" key="2">
    <source>
        <dbReference type="SAM" id="MobiDB-lite"/>
    </source>
</evidence>